<protein>
    <recommendedName>
        <fullName evidence="6">WD repeat-containing protein</fullName>
    </recommendedName>
</protein>
<proteinExistence type="predicted"/>
<dbReference type="PANTHER" id="PTHR22847:SF637">
    <property type="entry name" value="WD REPEAT DOMAIN 5B"/>
    <property type="match status" value="1"/>
</dbReference>
<comment type="caution">
    <text evidence="4">The sequence shown here is derived from an EMBL/GenBank/DDBJ whole genome shotgun (WGS) entry which is preliminary data.</text>
</comment>
<name>A0A151LIL8_9APIC</name>
<dbReference type="SUPFAM" id="SSF50978">
    <property type="entry name" value="WD40 repeat-like"/>
    <property type="match status" value="2"/>
</dbReference>
<keyword evidence="1 3" id="KW-0853">WD repeat</keyword>
<dbReference type="PANTHER" id="PTHR22847">
    <property type="entry name" value="WD40 REPEAT PROTEIN"/>
    <property type="match status" value="1"/>
</dbReference>
<evidence type="ECO:0000256" key="2">
    <source>
        <dbReference type="ARBA" id="ARBA00022737"/>
    </source>
</evidence>
<dbReference type="InterPro" id="IPR001680">
    <property type="entry name" value="WD40_rpt"/>
</dbReference>
<dbReference type="Gene3D" id="2.130.10.10">
    <property type="entry name" value="YVTN repeat-like/Quinoprotein amine dehydrogenase"/>
    <property type="match status" value="3"/>
</dbReference>
<dbReference type="SMART" id="SM00320">
    <property type="entry name" value="WD40"/>
    <property type="match status" value="5"/>
</dbReference>
<accession>A0A151LIL8</accession>
<dbReference type="PROSITE" id="PS50082">
    <property type="entry name" value="WD_REPEATS_2"/>
    <property type="match status" value="3"/>
</dbReference>
<dbReference type="Proteomes" id="UP000076004">
    <property type="component" value="Unassembled WGS sequence"/>
</dbReference>
<dbReference type="VEuPathDB" id="PlasmoDB:PGSY75_1104500"/>
<evidence type="ECO:0000313" key="5">
    <source>
        <dbReference type="Proteomes" id="UP000076004"/>
    </source>
</evidence>
<evidence type="ECO:0008006" key="6">
    <source>
        <dbReference type="Google" id="ProtNLM"/>
    </source>
</evidence>
<reference evidence="4 5" key="1">
    <citation type="journal article" date="2016" name="Nat. Commun.">
        <title>Genomes of cryptic chimpanzee Plasmodium species reveal key evolutionary events leading to human malaria.</title>
        <authorList>
            <person name="Sundararaman S.A."/>
            <person name="Plenderleith L.J."/>
            <person name="Liu W."/>
            <person name="Loy D.E."/>
            <person name="Learn G.H."/>
            <person name="Li Y."/>
            <person name="Shaw K.S."/>
            <person name="Ayouba A."/>
            <person name="Peeters M."/>
            <person name="Speede S."/>
            <person name="Shaw G.M."/>
            <person name="Bushman F.D."/>
            <person name="Brisson D."/>
            <person name="Rayner J.C."/>
            <person name="Sharp P.M."/>
            <person name="Hahn B.H."/>
        </authorList>
    </citation>
    <scope>NUCLEOTIDE SEQUENCE [LARGE SCALE GENOMIC DNA]</scope>
    <source>
        <strain evidence="4 5">SY75</strain>
    </source>
</reference>
<feature type="repeat" description="WD" evidence="3">
    <location>
        <begin position="621"/>
        <end position="653"/>
    </location>
</feature>
<dbReference type="PROSITE" id="PS50294">
    <property type="entry name" value="WD_REPEATS_REGION"/>
    <property type="match status" value="2"/>
</dbReference>
<dbReference type="GO" id="GO:1990234">
    <property type="term" value="C:transferase complex"/>
    <property type="evidence" value="ECO:0007669"/>
    <property type="project" value="UniProtKB-ARBA"/>
</dbReference>
<evidence type="ECO:0000313" key="4">
    <source>
        <dbReference type="EMBL" id="KYN98689.1"/>
    </source>
</evidence>
<organism evidence="4 5">
    <name type="scientific">Plasmodium gaboni</name>
    <dbReference type="NCBI Taxonomy" id="647221"/>
    <lineage>
        <taxon>Eukaryota</taxon>
        <taxon>Sar</taxon>
        <taxon>Alveolata</taxon>
        <taxon>Apicomplexa</taxon>
        <taxon>Aconoidasida</taxon>
        <taxon>Haemosporida</taxon>
        <taxon>Plasmodiidae</taxon>
        <taxon>Plasmodium</taxon>
        <taxon>Plasmodium (Laverania)</taxon>
    </lineage>
</organism>
<evidence type="ECO:0000256" key="1">
    <source>
        <dbReference type="ARBA" id="ARBA00022574"/>
    </source>
</evidence>
<feature type="repeat" description="WD" evidence="3">
    <location>
        <begin position="270"/>
        <end position="311"/>
    </location>
</feature>
<dbReference type="Pfam" id="PF00400">
    <property type="entry name" value="WD40"/>
    <property type="match status" value="3"/>
</dbReference>
<evidence type="ECO:0000256" key="3">
    <source>
        <dbReference type="PROSITE-ProRule" id="PRU00221"/>
    </source>
</evidence>
<dbReference type="AlphaFoldDB" id="A0A151LIL8"/>
<sequence length="658" mass="77642">MEFRRYFSSEDYIFEIKNNEQLFSCENVAKNIKPLWSLKGHRNSIEGVHLIDNEKLCTVSHDNLVSIWRLEDKKNILNIKFDDAILCSSYFKKNKYLCIGRTNMNNNINIINMDKEEIIESYISECNSIFSINYYDDNRISYGSKEGSICFFDLIKKKNIYRYEEIGDCINYCASSYTDNNLYNNNNINNNNDNILMNPNFHIFSTYKGNILFFDLRCMLPIYQNNNLHSNYSVNCLYCYNYFLYSGASDCLIKKYDIRYIDEKKPLHIYIGHTSPIRYLSFSKNFSYFTSSSDNGCIKLWSVNKTKQGKENKTYSSFNNNLISPSSAFSFDLDSPVNDPLKVKMMNIQNNKMADSFLQINREKNNKIMKENKIISPNNNKKNNNININNINSNNIYKNMRSSSIVSDTNYCVNNSYDTTQKKKERKNIFSKKYENILSEFQKKKRTITPNTILTISNEKKKKVQAVSKNELFNMCKMNKTQLDKEKSHKGHLFLNDSLNINKMDNKLMNSKKNQSIKEMDILKNKKRNDQFKMTNKLHIPSPINYSNTKGDKTYKGKNERNQIKRNISKDTNKYLNIQSPISNKFNESYYESFFYNNENVINNLYPSSRKVKIKYAHLSMLNHKGRVTSMEWLDHLLFSVSWDQTIKCWNVKKYLME</sequence>
<dbReference type="EMBL" id="LVLB01000012">
    <property type="protein sequence ID" value="KYN98689.1"/>
    <property type="molecule type" value="Genomic_DNA"/>
</dbReference>
<keyword evidence="2" id="KW-0677">Repeat</keyword>
<feature type="repeat" description="WD" evidence="3">
    <location>
        <begin position="38"/>
        <end position="78"/>
    </location>
</feature>
<dbReference type="VEuPathDB" id="PlasmoDB:PGABG01_1101600"/>
<dbReference type="InterPro" id="IPR015943">
    <property type="entry name" value="WD40/YVTN_repeat-like_dom_sf"/>
</dbReference>
<dbReference type="GeneID" id="29776765"/>
<gene>
    <name evidence="4" type="ORF">PGSY75_1104500</name>
</gene>
<dbReference type="RefSeq" id="XP_018640966.1">
    <property type="nucleotide sequence ID" value="XM_018786171.1"/>
</dbReference>
<dbReference type="InterPro" id="IPR036322">
    <property type="entry name" value="WD40_repeat_dom_sf"/>
</dbReference>
<dbReference type="KEGG" id="pgab:PGSY75_1104500"/>